<protein>
    <submittedName>
        <fullName evidence="2">Uncharacterized protein</fullName>
    </submittedName>
</protein>
<gene>
    <name evidence="2" type="ORF">CPT_Paso_006</name>
</gene>
<sequence length="29" mass="3177">MVWSVTASDVSPRMETQVPGIGNRSNEVE</sequence>
<proteinExistence type="predicted"/>
<evidence type="ECO:0000256" key="1">
    <source>
        <dbReference type="SAM" id="MobiDB-lite"/>
    </source>
</evidence>
<evidence type="ECO:0000313" key="3">
    <source>
        <dbReference type="Proteomes" id="UP000516513"/>
    </source>
</evidence>
<feature type="region of interest" description="Disordered" evidence="1">
    <location>
        <begin position="1"/>
        <end position="29"/>
    </location>
</feature>
<dbReference type="Proteomes" id="UP000516513">
    <property type="component" value="Segment"/>
</dbReference>
<evidence type="ECO:0000313" key="2">
    <source>
        <dbReference type="EMBL" id="QOE32123.1"/>
    </source>
</evidence>
<keyword evidence="3" id="KW-1185">Reference proteome</keyword>
<dbReference type="EMBL" id="MT708546">
    <property type="protein sequence ID" value="QOE32123.1"/>
    <property type="molecule type" value="Genomic_DNA"/>
</dbReference>
<reference evidence="2 3" key="1">
    <citation type="submission" date="2020-07" db="EMBL/GenBank/DDBJ databases">
        <title>Complete genome sequence of Rhizobium japonicum phage Paso.</title>
        <authorList>
            <person name="McBee D.B."/>
            <person name="Ravindran A."/>
            <person name="Newkirk H."/>
            <person name="Gonzalez C."/>
            <person name="Young R."/>
            <person name="Liu M."/>
        </authorList>
    </citation>
    <scope>NUCLEOTIDE SEQUENCE [LARGE SCALE GENOMIC DNA]</scope>
</reference>
<organism evidence="2 3">
    <name type="scientific">Rhizobium phage Paso</name>
    <dbReference type="NCBI Taxonomy" id="2767574"/>
    <lineage>
        <taxon>Viruses</taxon>
        <taxon>Duplodnaviria</taxon>
        <taxon>Heunggongvirae</taxon>
        <taxon>Uroviricota</taxon>
        <taxon>Caudoviricetes</taxon>
        <taxon>Autographivirales</taxon>
        <taxon>Dunnvirinae</taxon>
        <taxon>Pasovirus</taxon>
        <taxon>Pasovirus paso</taxon>
    </lineage>
</organism>
<accession>A0A7L8G4N0</accession>
<name>A0A7L8G4N0_9CAUD</name>